<organism evidence="2 3">
    <name type="scientific">Algibacter lectus</name>
    <dbReference type="NCBI Taxonomy" id="221126"/>
    <lineage>
        <taxon>Bacteria</taxon>
        <taxon>Pseudomonadati</taxon>
        <taxon>Bacteroidota</taxon>
        <taxon>Flavobacteriia</taxon>
        <taxon>Flavobacteriales</taxon>
        <taxon>Flavobacteriaceae</taxon>
        <taxon>Algibacter</taxon>
    </lineage>
</organism>
<accession>A0A4R8M743</accession>
<evidence type="ECO:0000259" key="1">
    <source>
        <dbReference type="Pfam" id="PF18863"/>
    </source>
</evidence>
<sequence>MRFSERLGYKPIKQELQFEVIDTDLKNTLWTIFLDGFFNKLEDRPYQGKRELYGYTYSLWLNFFKLPIDSAPIHSDKSVSRDMVKKHIREFFFSTKTNWYEIYDLLEFSGKYTKGEYYEIFNKILEREKAGYRFLKSQIVPITSKEEIEEIEEAISSNDTFKSVKTHLQTSLKLLSDKQSPDYRNSIKESISAIESMCKIFTDDEKSTLGQTLKKLELEGHLHPALKKAFSMLYGYTSDDGGIRHALTETDREIDFYEAKFMLATCSAFINYLKSKM</sequence>
<comment type="caution">
    <text evidence="2">The sequence shown here is derived from an EMBL/GenBank/DDBJ whole genome shotgun (WGS) entry which is preliminary data.</text>
</comment>
<name>A0A4R8M743_9FLAO</name>
<evidence type="ECO:0000313" key="3">
    <source>
        <dbReference type="Proteomes" id="UP000294824"/>
    </source>
</evidence>
<dbReference type="InterPro" id="IPR049503">
    <property type="entry name" value="AbiJ_NTD4"/>
</dbReference>
<proteinExistence type="predicted"/>
<gene>
    <name evidence="2" type="ORF">DFQ06_3013</name>
</gene>
<dbReference type="RefSeq" id="WP_133968449.1">
    <property type="nucleotide sequence ID" value="NZ_SORL01000010.1"/>
</dbReference>
<dbReference type="EMBL" id="SORL01000010">
    <property type="protein sequence ID" value="TDY61004.1"/>
    <property type="molecule type" value="Genomic_DNA"/>
</dbReference>
<feature type="domain" description="HEPN AbiJ-N-terminal" evidence="1">
    <location>
        <begin position="1"/>
        <end position="156"/>
    </location>
</feature>
<evidence type="ECO:0000313" key="2">
    <source>
        <dbReference type="EMBL" id="TDY61004.1"/>
    </source>
</evidence>
<protein>
    <recommendedName>
        <fullName evidence="1">HEPN AbiJ-N-terminal domain-containing protein</fullName>
    </recommendedName>
</protein>
<keyword evidence="3" id="KW-1185">Reference proteome</keyword>
<dbReference type="Pfam" id="PF18863">
    <property type="entry name" value="AbiJ_NTD4"/>
    <property type="match status" value="1"/>
</dbReference>
<reference evidence="2 3" key="1">
    <citation type="submission" date="2019-03" db="EMBL/GenBank/DDBJ databases">
        <title>Genomic Encyclopedia of Type Strains, Phase III (KMG-III): the genomes of soil and plant-associated and newly described type strains.</title>
        <authorList>
            <person name="Whitman W."/>
        </authorList>
    </citation>
    <scope>NUCLEOTIDE SEQUENCE [LARGE SCALE GENOMIC DNA]</scope>
    <source>
        <strain evidence="2 3">CECT 8301</strain>
    </source>
</reference>
<dbReference type="Proteomes" id="UP000294824">
    <property type="component" value="Unassembled WGS sequence"/>
</dbReference>
<dbReference type="AlphaFoldDB" id="A0A4R8M743"/>